<protein>
    <submittedName>
        <fullName evidence="1">Uncharacterized protein</fullName>
    </submittedName>
</protein>
<organism evidence="1">
    <name type="scientific">Cupriavidus pinatubonensis (strain JMP 134 / LMG 1197)</name>
    <name type="common">Cupriavidus necator (strain JMP 134)</name>
    <dbReference type="NCBI Taxonomy" id="264198"/>
    <lineage>
        <taxon>Bacteria</taxon>
        <taxon>Pseudomonadati</taxon>
        <taxon>Pseudomonadota</taxon>
        <taxon>Betaproteobacteria</taxon>
        <taxon>Burkholderiales</taxon>
        <taxon>Burkholderiaceae</taxon>
        <taxon>Cupriavidus</taxon>
    </lineage>
</organism>
<dbReference type="STRING" id="264198.Reut_B5163"/>
<dbReference type="AlphaFoldDB" id="Q46QS4"/>
<dbReference type="KEGG" id="reu:Reut_B5163"/>
<sequence>MDIIQTWLDVSAHRHAAPSRSTETRTPALPCKAFLCHRNLSEQVPALRAFLDFGCLRPWVVTVKQRKIIGEQLAKGRGILKCPHRFEFPLVGYDKHLNETSLPDVVPSMNVVVPDVLPD</sequence>
<proteinExistence type="predicted"/>
<name>Q46QS4_CUPPJ</name>
<evidence type="ECO:0000313" key="1">
    <source>
        <dbReference type="EMBL" id="AAZ64510.1"/>
    </source>
</evidence>
<gene>
    <name evidence="1" type="ordered locus">Reut_B5163</name>
</gene>
<accession>Q46QS4</accession>
<dbReference type="EMBL" id="CP000091">
    <property type="protein sequence ID" value="AAZ64510.1"/>
    <property type="molecule type" value="Genomic_DNA"/>
</dbReference>
<dbReference type="HOGENOM" id="CLU_2057481_0_0_4"/>
<reference evidence="1" key="1">
    <citation type="submission" date="2005-08" db="EMBL/GenBank/DDBJ databases">
        <title>Complete sequence of chromosome 2 of Ralstonia eutropha JMP134.</title>
        <authorList>
            <person name="Copeland A."/>
            <person name="Lucas S."/>
            <person name="Lapidus A."/>
            <person name="Barry K."/>
            <person name="Detter J.C."/>
            <person name="Glavina T."/>
            <person name="Hammon N."/>
            <person name="Israni S."/>
            <person name="Pitluck S."/>
            <person name="Goltsman E."/>
            <person name="Martinez M."/>
            <person name="Schmutz J."/>
            <person name="Larimer F."/>
            <person name="Land M."/>
            <person name="Lykidis A."/>
            <person name="Richardson P."/>
        </authorList>
    </citation>
    <scope>NUCLEOTIDE SEQUENCE [LARGE SCALE GENOMIC DNA]</scope>
    <source>
        <strain evidence="1">JMP134</strain>
    </source>
</reference>